<proteinExistence type="predicted"/>
<dbReference type="AlphaFoldDB" id="A0A6J4KVP5"/>
<feature type="signal peptide" evidence="1">
    <location>
        <begin position="1"/>
        <end position="22"/>
    </location>
</feature>
<name>A0A6J4KVP5_9ACTN</name>
<evidence type="ECO:0000256" key="1">
    <source>
        <dbReference type="SAM" id="SignalP"/>
    </source>
</evidence>
<keyword evidence="1" id="KW-0732">Signal</keyword>
<accession>A0A6J4KVP5</accession>
<protein>
    <submittedName>
        <fullName evidence="2">Uncharacterized protein</fullName>
    </submittedName>
</protein>
<gene>
    <name evidence="2" type="ORF">AVDCRST_MAG36-173</name>
</gene>
<sequence>MRLALSAITLLLSIAAAAPAAADAPLPRGPQGGCGQGFQLLTIAAADEIDPAAGVVARKDDVNQDGLICLRFGPKGGGTIVDNKAVGRG</sequence>
<reference evidence="2" key="1">
    <citation type="submission" date="2020-02" db="EMBL/GenBank/DDBJ databases">
        <authorList>
            <person name="Meier V. D."/>
        </authorList>
    </citation>
    <scope>NUCLEOTIDE SEQUENCE</scope>
    <source>
        <strain evidence="2">AVDCRST_MAG36</strain>
    </source>
</reference>
<evidence type="ECO:0000313" key="2">
    <source>
        <dbReference type="EMBL" id="CAA9316767.1"/>
    </source>
</evidence>
<organism evidence="2">
    <name type="scientific">uncultured Nocardioidaceae bacterium</name>
    <dbReference type="NCBI Taxonomy" id="253824"/>
    <lineage>
        <taxon>Bacteria</taxon>
        <taxon>Bacillati</taxon>
        <taxon>Actinomycetota</taxon>
        <taxon>Actinomycetes</taxon>
        <taxon>Propionibacteriales</taxon>
        <taxon>Nocardioidaceae</taxon>
        <taxon>environmental samples</taxon>
    </lineage>
</organism>
<dbReference type="EMBL" id="CADCUH010000011">
    <property type="protein sequence ID" value="CAA9316767.1"/>
    <property type="molecule type" value="Genomic_DNA"/>
</dbReference>
<feature type="chain" id="PRO_5026946553" evidence="1">
    <location>
        <begin position="23"/>
        <end position="89"/>
    </location>
</feature>